<dbReference type="RefSeq" id="WP_015905779.1">
    <property type="nucleotide sequence ID" value="NC_012108.1"/>
</dbReference>
<protein>
    <recommendedName>
        <fullName evidence="2">NERD domain-containing protein</fullName>
    </recommendedName>
</protein>
<dbReference type="EMBL" id="CP001087">
    <property type="protein sequence ID" value="ACN17039.1"/>
    <property type="molecule type" value="Genomic_DNA"/>
</dbReference>
<feature type="domain" description="NERD" evidence="2">
    <location>
        <begin position="53"/>
        <end position="173"/>
    </location>
</feature>
<sequence length="228" mass="26254">MMLFNEVVHMASNKGIAPSIKNFPFLYGAFLMLIGFCLFKIFKKMSVRSTLRLGYEGELVTAQELHKIMPEGNYVFHDFPADNFNIDHVVVGPAGVFAIETKARSKKISDNHINDAKACYINNEIVFPDFKDKQYLEQAKRQAKWLAKWLKQSTGLSVSVFPVVALPGWFVERKTPYDGMFVINPKQLKNVIKSKTVHNLDEKRIQQIIYQLEIKCRDIEILSKQYDS</sequence>
<evidence type="ECO:0000256" key="1">
    <source>
        <dbReference type="SAM" id="Phobius"/>
    </source>
</evidence>
<dbReference type="HOGENOM" id="CLU_1213216_0_0_7"/>
<organism evidence="3 4">
    <name type="scientific">Desulforapulum autotrophicum (strain ATCC 43914 / DSM 3382 / VKM B-1955 / HRM2)</name>
    <name type="common">Desulfobacterium autotrophicum</name>
    <dbReference type="NCBI Taxonomy" id="177437"/>
    <lineage>
        <taxon>Bacteria</taxon>
        <taxon>Pseudomonadati</taxon>
        <taxon>Thermodesulfobacteriota</taxon>
        <taxon>Desulfobacteria</taxon>
        <taxon>Desulfobacterales</taxon>
        <taxon>Desulfobacteraceae</taxon>
        <taxon>Desulforapulum</taxon>
    </lineage>
</organism>
<evidence type="ECO:0000313" key="4">
    <source>
        <dbReference type="Proteomes" id="UP000000442"/>
    </source>
</evidence>
<accession>C0QBN7</accession>
<proteinExistence type="predicted"/>
<keyword evidence="1" id="KW-1133">Transmembrane helix</keyword>
<keyword evidence="1" id="KW-0472">Membrane</keyword>
<keyword evidence="4" id="KW-1185">Reference proteome</keyword>
<gene>
    <name evidence="3" type="ordered locus">HRM2_39810</name>
</gene>
<dbReference type="STRING" id="177437.HRM2_39810"/>
<name>C0QBN7_DESAH</name>
<keyword evidence="1" id="KW-0812">Transmembrane</keyword>
<feature type="transmembrane region" description="Helical" evidence="1">
    <location>
        <begin position="25"/>
        <end position="42"/>
    </location>
</feature>
<dbReference type="KEGG" id="dat:HRM2_39810"/>
<dbReference type="InterPro" id="IPR011528">
    <property type="entry name" value="NERD"/>
</dbReference>
<dbReference type="Pfam" id="PF08378">
    <property type="entry name" value="NERD"/>
    <property type="match status" value="1"/>
</dbReference>
<dbReference type="Proteomes" id="UP000000442">
    <property type="component" value="Chromosome"/>
</dbReference>
<evidence type="ECO:0000313" key="3">
    <source>
        <dbReference type="EMBL" id="ACN17039.1"/>
    </source>
</evidence>
<dbReference type="PROSITE" id="PS50965">
    <property type="entry name" value="NERD"/>
    <property type="match status" value="1"/>
</dbReference>
<evidence type="ECO:0000259" key="2">
    <source>
        <dbReference type="PROSITE" id="PS50965"/>
    </source>
</evidence>
<dbReference type="AlphaFoldDB" id="C0QBN7"/>
<reference evidence="3 4" key="1">
    <citation type="journal article" date="2009" name="Environ. Microbiol.">
        <title>Genome sequence of Desulfobacterium autotrophicum HRM2, a marine sulfate reducer oxidizing organic carbon completely to carbon dioxide.</title>
        <authorList>
            <person name="Strittmatter A.W."/>
            <person name="Liesegang H."/>
            <person name="Rabus R."/>
            <person name="Decker I."/>
            <person name="Amann J."/>
            <person name="Andres S."/>
            <person name="Henne A."/>
            <person name="Fricke W.F."/>
            <person name="Martinez-Arias R."/>
            <person name="Bartels D."/>
            <person name="Goesmann A."/>
            <person name="Krause L."/>
            <person name="Puehler A."/>
            <person name="Klenk H.P."/>
            <person name="Richter M."/>
            <person name="Schuler M."/>
            <person name="Gloeckner F.O."/>
            <person name="Meyerdierks A."/>
            <person name="Gottschalk G."/>
            <person name="Amann R."/>
        </authorList>
    </citation>
    <scope>NUCLEOTIDE SEQUENCE [LARGE SCALE GENOMIC DNA]</scope>
    <source>
        <strain evidence="4">ATCC 43914 / DSM 3382 / HRM2</strain>
    </source>
</reference>
<dbReference type="eggNOG" id="ENOG5032B6M">
    <property type="taxonomic scope" value="Bacteria"/>
</dbReference>